<dbReference type="InterPro" id="IPR029044">
    <property type="entry name" value="Nucleotide-diphossugar_trans"/>
</dbReference>
<dbReference type="InterPro" id="IPR001173">
    <property type="entry name" value="Glyco_trans_2-like"/>
</dbReference>
<feature type="repeat" description="TPR" evidence="3">
    <location>
        <begin position="293"/>
        <end position="326"/>
    </location>
</feature>
<dbReference type="Proteomes" id="UP000223596">
    <property type="component" value="Unassembled WGS sequence"/>
</dbReference>
<comment type="caution">
    <text evidence="5">The sequence shown here is derived from an EMBL/GenBank/DDBJ whole genome shotgun (WGS) entry which is preliminary data.</text>
</comment>
<dbReference type="PANTHER" id="PTHR22916:SF3">
    <property type="entry name" value="UDP-GLCNAC:BETAGAL BETA-1,3-N-ACETYLGLUCOSAMINYLTRANSFERASE-LIKE PROTEIN 1"/>
    <property type="match status" value="1"/>
</dbReference>
<dbReference type="SUPFAM" id="SSF48452">
    <property type="entry name" value="TPR-like"/>
    <property type="match status" value="1"/>
</dbReference>
<dbReference type="AlphaFoldDB" id="A0AB36TFI0"/>
<keyword evidence="1" id="KW-0677">Repeat</keyword>
<evidence type="ECO:0000256" key="1">
    <source>
        <dbReference type="ARBA" id="ARBA00022737"/>
    </source>
</evidence>
<proteinExistence type="predicted"/>
<dbReference type="InterPro" id="IPR019734">
    <property type="entry name" value="TPR_rpt"/>
</dbReference>
<dbReference type="GO" id="GO:0016758">
    <property type="term" value="F:hexosyltransferase activity"/>
    <property type="evidence" value="ECO:0007669"/>
    <property type="project" value="UniProtKB-ARBA"/>
</dbReference>
<reference evidence="5 6" key="1">
    <citation type="submission" date="2017-09" db="EMBL/GenBank/DDBJ databases">
        <title>Evaluation of Pacific Biosciences Sequencing Technology to Finishing C. thermocellum Genome Sequences.</title>
        <authorList>
            <person name="Brown S."/>
        </authorList>
    </citation>
    <scope>NUCLEOTIDE SEQUENCE [LARGE SCALE GENOMIC DNA]</scope>
    <source>
        <strain evidence="5 6">AD2</strain>
    </source>
</reference>
<organism evidence="5 6">
    <name type="scientific">Acetivibrio thermocellus AD2</name>
    <dbReference type="NCBI Taxonomy" id="1138384"/>
    <lineage>
        <taxon>Bacteria</taxon>
        <taxon>Bacillati</taxon>
        <taxon>Bacillota</taxon>
        <taxon>Clostridia</taxon>
        <taxon>Eubacteriales</taxon>
        <taxon>Oscillospiraceae</taxon>
        <taxon>Acetivibrio</taxon>
    </lineage>
</organism>
<dbReference type="Pfam" id="PF00515">
    <property type="entry name" value="TPR_1"/>
    <property type="match status" value="1"/>
</dbReference>
<dbReference type="PANTHER" id="PTHR22916">
    <property type="entry name" value="GLYCOSYLTRANSFERASE"/>
    <property type="match status" value="1"/>
</dbReference>
<evidence type="ECO:0000313" key="5">
    <source>
        <dbReference type="EMBL" id="PFH02291.1"/>
    </source>
</evidence>
<feature type="repeat" description="TPR" evidence="3">
    <location>
        <begin position="327"/>
        <end position="360"/>
    </location>
</feature>
<evidence type="ECO:0000256" key="2">
    <source>
        <dbReference type="ARBA" id="ARBA00022803"/>
    </source>
</evidence>
<dbReference type="Pfam" id="PF00535">
    <property type="entry name" value="Glycos_transf_2"/>
    <property type="match status" value="1"/>
</dbReference>
<gene>
    <name evidence="5" type="ORF">M972_111059</name>
</gene>
<dbReference type="Gene3D" id="1.25.40.10">
    <property type="entry name" value="Tetratricopeptide repeat domain"/>
    <property type="match status" value="2"/>
</dbReference>
<dbReference type="EMBL" id="PDBW01000001">
    <property type="protein sequence ID" value="PFH02291.1"/>
    <property type="molecule type" value="Genomic_DNA"/>
</dbReference>
<accession>A0AB36TFI0</accession>
<dbReference type="InterPro" id="IPR011990">
    <property type="entry name" value="TPR-like_helical_dom_sf"/>
</dbReference>
<sequence length="390" mass="45548">MKRKYGEQKLNKELVSVIICVYNGEKYIESSIKSALAQTYQNIEIIVIDDGSTDRTGEIVKNYCPDVKYIYQENKGVSEARNTGLRHCSGNYIAWLDADDLYLPDKIKEQVDFLQQNKDIDCVYNDAFLIDAHDNLVKVLRSDYGNLAPNDFLAQLLFRQTIPCPPSTLYRRKCFENLRFIPGMRYAEDYWSSIQLAQRFKCGYLPKILYKYRRHDSNLTNNKEKQEEMEIKVVKSLGIDKIKDIVEKSSYPEHEKLLLLGKIFIKISEYEEACKALEKIQVPDYIQDRKTKFLKYFYLGNVNYLTKEYNKAKFCYEKSLRTDPGKAEAYNNLGAALYHLSETEEALENFNKALALKKEYLDPQNNLKNIKTGGDLKITIRELRENLMVY</sequence>
<name>A0AB36TFI0_ACETH</name>
<dbReference type="InterPro" id="IPR013105">
    <property type="entry name" value="TPR_2"/>
</dbReference>
<evidence type="ECO:0000259" key="4">
    <source>
        <dbReference type="Pfam" id="PF00535"/>
    </source>
</evidence>
<evidence type="ECO:0000313" key="6">
    <source>
        <dbReference type="Proteomes" id="UP000223596"/>
    </source>
</evidence>
<protein>
    <submittedName>
        <fullName evidence="5">Glycosyltransferase involved in cell wall biosynthesis</fullName>
    </submittedName>
</protein>
<dbReference type="SUPFAM" id="SSF53448">
    <property type="entry name" value="Nucleotide-diphospho-sugar transferases"/>
    <property type="match status" value="1"/>
</dbReference>
<dbReference type="PROSITE" id="PS50293">
    <property type="entry name" value="TPR_REGION"/>
    <property type="match status" value="1"/>
</dbReference>
<feature type="domain" description="Glycosyltransferase 2-like" evidence="4">
    <location>
        <begin position="16"/>
        <end position="133"/>
    </location>
</feature>
<dbReference type="SMART" id="SM00028">
    <property type="entry name" value="TPR"/>
    <property type="match status" value="2"/>
</dbReference>
<dbReference type="Gene3D" id="3.90.550.10">
    <property type="entry name" value="Spore Coat Polysaccharide Biosynthesis Protein SpsA, Chain A"/>
    <property type="match status" value="1"/>
</dbReference>
<evidence type="ECO:0000256" key="3">
    <source>
        <dbReference type="PROSITE-ProRule" id="PRU00339"/>
    </source>
</evidence>
<dbReference type="Pfam" id="PF07719">
    <property type="entry name" value="TPR_2"/>
    <property type="match status" value="1"/>
</dbReference>
<dbReference type="PROSITE" id="PS50005">
    <property type="entry name" value="TPR"/>
    <property type="match status" value="2"/>
</dbReference>
<keyword evidence="2 3" id="KW-0802">TPR repeat</keyword>